<comment type="caution">
    <text evidence="1">The sequence shown here is derived from an EMBL/GenBank/DDBJ whole genome shotgun (WGS) entry which is preliminary data.</text>
</comment>
<organism evidence="1 2">
    <name type="scientific">Granulicella aggregans</name>
    <dbReference type="NCBI Taxonomy" id="474949"/>
    <lineage>
        <taxon>Bacteria</taxon>
        <taxon>Pseudomonadati</taxon>
        <taxon>Acidobacteriota</taxon>
        <taxon>Terriglobia</taxon>
        <taxon>Terriglobales</taxon>
        <taxon>Acidobacteriaceae</taxon>
        <taxon>Granulicella</taxon>
    </lineage>
</organism>
<accession>A0A7W8E323</accession>
<evidence type="ECO:0000313" key="2">
    <source>
        <dbReference type="Proteomes" id="UP000540989"/>
    </source>
</evidence>
<keyword evidence="2" id="KW-1185">Reference proteome</keyword>
<gene>
    <name evidence="1" type="ORF">HDF16_001464</name>
</gene>
<sequence length="144" mass="15542">MAKKTTQRSFNDVLSLLGGQRFDVAPAHDGSRRTPAGFPPGFKVSKYGCAAEIAEAPSGSDGTVLVLARPGWLLGGEISRLVDKGYQKFFTSSKIEIPATADHLRALHTFTEELNEATGSATLYNQSLGTTSDSYLYDRVKGRE</sequence>
<dbReference type="RefSeq" id="WP_184214946.1">
    <property type="nucleotide sequence ID" value="NZ_JACHIP010000002.1"/>
</dbReference>
<dbReference type="AlphaFoldDB" id="A0A7W8E323"/>
<proteinExistence type="predicted"/>
<evidence type="ECO:0000313" key="1">
    <source>
        <dbReference type="EMBL" id="MBB5056779.1"/>
    </source>
</evidence>
<dbReference type="Proteomes" id="UP000540989">
    <property type="component" value="Unassembled WGS sequence"/>
</dbReference>
<reference evidence="1 2" key="1">
    <citation type="submission" date="2020-08" db="EMBL/GenBank/DDBJ databases">
        <title>Genomic Encyclopedia of Type Strains, Phase IV (KMG-V): Genome sequencing to study the core and pangenomes of soil and plant-associated prokaryotes.</title>
        <authorList>
            <person name="Whitman W."/>
        </authorList>
    </citation>
    <scope>NUCLEOTIDE SEQUENCE [LARGE SCALE GENOMIC DNA]</scope>
    <source>
        <strain evidence="1 2">M8UP14</strain>
    </source>
</reference>
<protein>
    <submittedName>
        <fullName evidence="1">Uncharacterized protein</fullName>
    </submittedName>
</protein>
<dbReference type="EMBL" id="JACHIP010000002">
    <property type="protein sequence ID" value="MBB5056779.1"/>
    <property type="molecule type" value="Genomic_DNA"/>
</dbReference>
<name>A0A7W8E323_9BACT</name>